<evidence type="ECO:0000256" key="8">
    <source>
        <dbReference type="ARBA" id="ARBA00022967"/>
    </source>
</evidence>
<keyword evidence="16" id="KW-1185">Reference proteome</keyword>
<feature type="transmembrane region" description="Helical" evidence="13">
    <location>
        <begin position="562"/>
        <end position="595"/>
    </location>
</feature>
<dbReference type="InterPro" id="IPR025857">
    <property type="entry name" value="MacB_PCD"/>
</dbReference>
<evidence type="ECO:0000313" key="15">
    <source>
        <dbReference type="EMBL" id="CZE48816.1"/>
    </source>
</evidence>
<dbReference type="InterPro" id="IPR017911">
    <property type="entry name" value="MacB-like_ATP-bd"/>
</dbReference>
<comment type="similarity">
    <text evidence="11">Belongs to the ABC transporter superfamily. Macrolide exporter (TC 3.A.1.122) family.</text>
</comment>
<evidence type="ECO:0000256" key="6">
    <source>
        <dbReference type="ARBA" id="ARBA00022741"/>
    </source>
</evidence>
<proteinExistence type="inferred from homology"/>
<evidence type="ECO:0000256" key="7">
    <source>
        <dbReference type="ARBA" id="ARBA00022840"/>
    </source>
</evidence>
<evidence type="ECO:0000256" key="5">
    <source>
        <dbReference type="ARBA" id="ARBA00022692"/>
    </source>
</evidence>
<evidence type="ECO:0000256" key="1">
    <source>
        <dbReference type="ARBA" id="ARBA00004429"/>
    </source>
</evidence>
<keyword evidence="7 15" id="KW-0067">ATP-binding</keyword>
<evidence type="ECO:0000256" key="2">
    <source>
        <dbReference type="ARBA" id="ARBA00022448"/>
    </source>
</evidence>
<keyword evidence="5 13" id="KW-0812">Transmembrane</keyword>
<dbReference type="InterPro" id="IPR050250">
    <property type="entry name" value="Macrolide_Exporter_MacB"/>
</dbReference>
<dbReference type="PROSITE" id="PS50893">
    <property type="entry name" value="ABC_TRANSPORTER_2"/>
    <property type="match status" value="1"/>
</dbReference>
<dbReference type="SUPFAM" id="SSF52540">
    <property type="entry name" value="P-loop containing nucleoside triphosphate hydrolases"/>
    <property type="match status" value="1"/>
</dbReference>
<evidence type="ECO:0000256" key="10">
    <source>
        <dbReference type="ARBA" id="ARBA00023136"/>
    </source>
</evidence>
<keyword evidence="8" id="KW-1278">Translocase</keyword>
<keyword evidence="6" id="KW-0547">Nucleotide-binding</keyword>
<dbReference type="SMART" id="SM00382">
    <property type="entry name" value="AAA"/>
    <property type="match status" value="1"/>
</dbReference>
<feature type="domain" description="ABC transporter" evidence="14">
    <location>
        <begin position="2"/>
        <end position="240"/>
    </location>
</feature>
<name>A0A128EJ98_9BACT</name>
<feature type="transmembrane region" description="Helical" evidence="13">
    <location>
        <begin position="268"/>
        <end position="288"/>
    </location>
</feature>
<evidence type="ECO:0000256" key="12">
    <source>
        <dbReference type="ARBA" id="ARBA00041199"/>
    </source>
</evidence>
<keyword evidence="9 13" id="KW-1133">Transmembrane helix</keyword>
<dbReference type="AlphaFoldDB" id="A0A128EJ98"/>
<organism evidence="15 16">
    <name type="scientific">Campylobacter geochelonis</name>
    <dbReference type="NCBI Taxonomy" id="1780362"/>
    <lineage>
        <taxon>Bacteria</taxon>
        <taxon>Pseudomonadati</taxon>
        <taxon>Campylobacterota</taxon>
        <taxon>Epsilonproteobacteria</taxon>
        <taxon>Campylobacterales</taxon>
        <taxon>Campylobacteraceae</taxon>
        <taxon>Campylobacter</taxon>
    </lineage>
</organism>
<dbReference type="InterPro" id="IPR027417">
    <property type="entry name" value="P-loop_NTPase"/>
</dbReference>
<dbReference type="Pfam" id="PF02687">
    <property type="entry name" value="FtsX"/>
    <property type="match status" value="1"/>
</dbReference>
<accession>A0A128EJ98</accession>
<keyword evidence="2" id="KW-0813">Transport</keyword>
<dbReference type="PANTHER" id="PTHR30572:SF14">
    <property type="entry name" value="MACROLIDE EXPORT ATP-BINDING_PERMEASE PROTEIN MACB"/>
    <property type="match status" value="1"/>
</dbReference>
<evidence type="ECO:0000256" key="9">
    <source>
        <dbReference type="ARBA" id="ARBA00022989"/>
    </source>
</evidence>
<sequence length="642" mass="69160">MIKLESINKKFRLGENIIHVLKDINLEIKKGEFIAIIGQSGSGKSTLMNIIGCLDTPTSGIYKIDDKDVSRLGSDELANLRSKKFGFVFQRYNLIASMSAASNVSLPAVYAGVDAEVRHDKAIELLDGLELKDKSENLPNKLSGGQQQRVSIARALINGGEIILADEPTGALDSKSGLMVMDILSKLYEKGHTVIIVTHDINVANYANRIIEIKDGEILSDNVKSDKTYKLEKVDIKKKNPILAYKDQLVESFKMSVSAIFSHKLRSLLTMLGIIIGIASVICVVALGQGSQEKILSSIRAIGTNTINIYPGKNFGDMRSGAIKTLTVADSQVLASQPYLDYSTPNVSTSGTLTYANLSSRGNLQGGGVNSLAVNGIKIASGRSFTDNDIKESSSVVIIDENTKNTFFQDTQPLGKVILFNSKPLSIIGVTLKDDNAFGSSDTLRIYAPYTTVMNKISGSRDINSITVKIKDNINAQMAEASLSEILIQRHGTKDFFTRNSDTIKQTVESTTGTMRILISSIAFISLIVGGIGVMNIMLVSVTERTKEIGVRMAIGAKESNILQQFLIEAILLCVIGGVIGVSVAYGLGVVFNIISTDFAMIFSPTPAIIALVASSAIGIIFGYLPARNASKLNPIDALSQE</sequence>
<evidence type="ECO:0000313" key="16">
    <source>
        <dbReference type="Proteomes" id="UP000069632"/>
    </source>
</evidence>
<dbReference type="Pfam" id="PF00005">
    <property type="entry name" value="ABC_tran"/>
    <property type="match status" value="1"/>
</dbReference>
<dbReference type="GO" id="GO:0016887">
    <property type="term" value="F:ATP hydrolysis activity"/>
    <property type="evidence" value="ECO:0007669"/>
    <property type="project" value="InterPro"/>
</dbReference>
<dbReference type="GO" id="GO:0005886">
    <property type="term" value="C:plasma membrane"/>
    <property type="evidence" value="ECO:0007669"/>
    <property type="project" value="UniProtKB-SubCell"/>
</dbReference>
<dbReference type="Proteomes" id="UP000069632">
    <property type="component" value="Unassembled WGS sequence"/>
</dbReference>
<reference evidence="15 16" key="1">
    <citation type="submission" date="2016-02" db="EMBL/GenBank/DDBJ databases">
        <authorList>
            <consortium name="Pathogen Informatics"/>
        </authorList>
    </citation>
    <scope>NUCLEOTIDE SEQUENCE [LARGE SCALE GENOMIC DNA]</scope>
    <source>
        <strain evidence="15 16">RC20</strain>
    </source>
</reference>
<gene>
    <name evidence="15" type="primary">macB_3</name>
    <name evidence="15" type="ORF">ERS672216_01608</name>
</gene>
<evidence type="ECO:0000259" key="14">
    <source>
        <dbReference type="PROSITE" id="PS50893"/>
    </source>
</evidence>
<dbReference type="PANTHER" id="PTHR30572">
    <property type="entry name" value="MEMBRANE COMPONENT OF TRANSPORTER-RELATED"/>
    <property type="match status" value="1"/>
</dbReference>
<feature type="transmembrane region" description="Helical" evidence="13">
    <location>
        <begin position="517"/>
        <end position="542"/>
    </location>
</feature>
<dbReference type="InterPro" id="IPR003593">
    <property type="entry name" value="AAA+_ATPase"/>
</dbReference>
<dbReference type="PROSITE" id="PS00211">
    <property type="entry name" value="ABC_TRANSPORTER_1"/>
    <property type="match status" value="1"/>
</dbReference>
<dbReference type="CDD" id="cd03255">
    <property type="entry name" value="ABC_MJ0796_LolCDE_FtsE"/>
    <property type="match status" value="1"/>
</dbReference>
<protein>
    <recommendedName>
        <fullName evidence="12">Pyoverdine export ATP-binding/permease protein PvdT</fullName>
    </recommendedName>
</protein>
<dbReference type="InterPro" id="IPR017871">
    <property type="entry name" value="ABC_transporter-like_CS"/>
</dbReference>
<dbReference type="InterPro" id="IPR003439">
    <property type="entry name" value="ABC_transporter-like_ATP-bd"/>
</dbReference>
<keyword evidence="3" id="KW-1003">Cell membrane</keyword>
<evidence type="ECO:0000256" key="11">
    <source>
        <dbReference type="ARBA" id="ARBA00038388"/>
    </source>
</evidence>
<evidence type="ECO:0000256" key="13">
    <source>
        <dbReference type="SAM" id="Phobius"/>
    </source>
</evidence>
<dbReference type="GO" id="GO:0098796">
    <property type="term" value="C:membrane protein complex"/>
    <property type="evidence" value="ECO:0007669"/>
    <property type="project" value="UniProtKB-ARBA"/>
</dbReference>
<comment type="subcellular location">
    <subcellularLocation>
        <location evidence="1">Cell inner membrane</location>
        <topology evidence="1">Multi-pass membrane protein</topology>
    </subcellularLocation>
</comment>
<dbReference type="InterPro" id="IPR003838">
    <property type="entry name" value="ABC3_permease_C"/>
</dbReference>
<dbReference type="Pfam" id="PF12704">
    <property type="entry name" value="MacB_PCD"/>
    <property type="match status" value="1"/>
</dbReference>
<dbReference type="Gene3D" id="3.40.50.300">
    <property type="entry name" value="P-loop containing nucleotide triphosphate hydrolases"/>
    <property type="match status" value="1"/>
</dbReference>
<keyword evidence="4" id="KW-0997">Cell inner membrane</keyword>
<dbReference type="FunFam" id="3.40.50.300:FF:000032">
    <property type="entry name" value="Export ABC transporter ATP-binding protein"/>
    <property type="match status" value="1"/>
</dbReference>
<feature type="transmembrane region" description="Helical" evidence="13">
    <location>
        <begin position="607"/>
        <end position="625"/>
    </location>
</feature>
<keyword evidence="15" id="KW-0378">Hydrolase</keyword>
<dbReference type="RefSeq" id="WP_075540455.1">
    <property type="nucleotide sequence ID" value="NZ_CP053844.1"/>
</dbReference>
<evidence type="ECO:0000256" key="3">
    <source>
        <dbReference type="ARBA" id="ARBA00022475"/>
    </source>
</evidence>
<dbReference type="EMBL" id="FIZP01000011">
    <property type="protein sequence ID" value="CZE48816.1"/>
    <property type="molecule type" value="Genomic_DNA"/>
</dbReference>
<evidence type="ECO:0000256" key="4">
    <source>
        <dbReference type="ARBA" id="ARBA00022519"/>
    </source>
</evidence>
<dbReference type="OrthoDB" id="9802264at2"/>
<dbReference type="GO" id="GO:0005524">
    <property type="term" value="F:ATP binding"/>
    <property type="evidence" value="ECO:0007669"/>
    <property type="project" value="UniProtKB-KW"/>
</dbReference>
<keyword evidence="10 13" id="KW-0472">Membrane</keyword>
<dbReference type="GO" id="GO:0022857">
    <property type="term" value="F:transmembrane transporter activity"/>
    <property type="evidence" value="ECO:0007669"/>
    <property type="project" value="UniProtKB-ARBA"/>
</dbReference>